<organism evidence="1 2">
    <name type="scientific">Paraburkholderia caledonica</name>
    <dbReference type="NCBI Taxonomy" id="134536"/>
    <lineage>
        <taxon>Bacteria</taxon>
        <taxon>Pseudomonadati</taxon>
        <taxon>Pseudomonadota</taxon>
        <taxon>Betaproteobacteria</taxon>
        <taxon>Burkholderiales</taxon>
        <taxon>Burkholderiaceae</taxon>
        <taxon>Paraburkholderia</taxon>
    </lineage>
</organism>
<dbReference type="EMBL" id="JAURTK010000005">
    <property type="protein sequence ID" value="MDP9648709.1"/>
    <property type="molecule type" value="Genomic_DNA"/>
</dbReference>
<accession>A0AB73IFK4</accession>
<sequence length="518" mass="57573">MDECHKEKRNGRASGEDAGPTVMGVQVCPIYTNLVQMNNLTPIESAHRIVFTCDFLRTDERGGFDEGPNLKRVFDLIAPAIRSVTTLPVLLFPKIEGDVHRVILDQIYGYFGLTPSHENWAKLYHGSIIDRHDNSEALLLDILRPAFEGAIAVSFEASPLLQRLISKLAVAFIDIRAHSYRFLLDFPFAFRSNSDHIEGVFAKYCLPAEDITKRVEEMKNLSGGMRSLPSKSVVFLAQTARDSSVIKADGTFFDVTPHLESIVDLVGSHGASTLLVKPHPLEPENDVVRSLMSLPLAKLTNESSYKLMQTENVAGFVTYSSSAGHEAIRFGKPVTWLSRVRPIEKYTPIMFEYRTSRFWKEILPHASKHQEDVEHEIDVKFRPNFLREKFGIPWDPALMLSSHGVLPVLTHHLGFVDELSPSSVRGWAINLRQTERPVDLEVVAGERVIARGRTGLPRADVVAAGYPNDATGFFIALPSKLTSNGFTVRVAGSGELLHNGRCEGFSLPSGHSVLATHL</sequence>
<protein>
    <recommendedName>
        <fullName evidence="3">Capsular biosynthesis protein</fullName>
    </recommendedName>
</protein>
<dbReference type="AlphaFoldDB" id="A0AB73IFK4"/>
<name>A0AB73IFK4_9BURK</name>
<dbReference type="RefSeq" id="WP_392394396.1">
    <property type="nucleotide sequence ID" value="NZ_JAURTK010000005.1"/>
</dbReference>
<proteinExistence type="predicted"/>
<evidence type="ECO:0000313" key="2">
    <source>
        <dbReference type="Proteomes" id="UP001229486"/>
    </source>
</evidence>
<evidence type="ECO:0008006" key="3">
    <source>
        <dbReference type="Google" id="ProtNLM"/>
    </source>
</evidence>
<comment type="caution">
    <text evidence="1">The sequence shown here is derived from an EMBL/GenBank/DDBJ whole genome shotgun (WGS) entry which is preliminary data.</text>
</comment>
<evidence type="ECO:0000313" key="1">
    <source>
        <dbReference type="EMBL" id="MDP9648709.1"/>
    </source>
</evidence>
<gene>
    <name evidence="1" type="ORF">J2793_004175</name>
</gene>
<dbReference type="Proteomes" id="UP001229486">
    <property type="component" value="Unassembled WGS sequence"/>
</dbReference>
<reference evidence="1" key="1">
    <citation type="submission" date="2023-07" db="EMBL/GenBank/DDBJ databases">
        <title>Sorghum-associated microbial communities from plants grown in Nebraska, USA.</title>
        <authorList>
            <person name="Schachtman D."/>
        </authorList>
    </citation>
    <scope>NUCLEOTIDE SEQUENCE</scope>
    <source>
        <strain evidence="1">DS1061</strain>
    </source>
</reference>